<dbReference type="NCBIfam" id="NF045662">
    <property type="entry name" value="DVU0298_fam"/>
    <property type="match status" value="1"/>
</dbReference>
<evidence type="ECO:0008006" key="3">
    <source>
        <dbReference type="Google" id="ProtNLM"/>
    </source>
</evidence>
<sequence length="235" mass="25138">MNMRQNKQAILALVADTGLSLAELLTRLAAYPAQAAVHALFSALCRPEALLRWRGVSCMGATLARLADADMEAARIVMRRLLWSLNDESGGIGWGAPESMAEAMCRHQGLALEYAHMLLSYLREDGAEPWQDGNYLEHPLLQQGVLWGLARLSGCRQALLVQLGAGPELLPFLAAPEATARALDCIALGNLGLETTRAALQALAGDRAPVRLYTAEGAFVQTSVGACATGAMERI</sequence>
<dbReference type="InterPro" id="IPR054701">
    <property type="entry name" value="DVU0298-like"/>
</dbReference>
<gene>
    <name evidence="1" type="ORF">CAY53_03680</name>
</gene>
<organism evidence="1 2">
    <name type="scientific">Desulfobulbus oralis</name>
    <dbReference type="NCBI Taxonomy" id="1986146"/>
    <lineage>
        <taxon>Bacteria</taxon>
        <taxon>Pseudomonadati</taxon>
        <taxon>Thermodesulfobacteriota</taxon>
        <taxon>Desulfobulbia</taxon>
        <taxon>Desulfobulbales</taxon>
        <taxon>Desulfobulbaceae</taxon>
        <taxon>Desulfobulbus</taxon>
    </lineage>
</organism>
<proteinExistence type="predicted"/>
<evidence type="ECO:0000313" key="2">
    <source>
        <dbReference type="Proteomes" id="UP000239867"/>
    </source>
</evidence>
<accession>A0A2L1GLZ0</accession>
<dbReference type="AlphaFoldDB" id="A0A2L1GLZ0"/>
<dbReference type="EMBL" id="CP021255">
    <property type="protein sequence ID" value="AVD70695.1"/>
    <property type="molecule type" value="Genomic_DNA"/>
</dbReference>
<dbReference type="OrthoDB" id="5430983at2"/>
<name>A0A2L1GLZ0_9BACT</name>
<protein>
    <recommendedName>
        <fullName evidence="3">HEAT repeat domain-containing protein</fullName>
    </recommendedName>
</protein>
<keyword evidence="2" id="KW-1185">Reference proteome</keyword>
<dbReference type="Proteomes" id="UP000239867">
    <property type="component" value="Chromosome"/>
</dbReference>
<dbReference type="KEGG" id="deo:CAY53_03680"/>
<reference evidence="1 2" key="1">
    <citation type="journal article" date="2018" name="MBio">
        <title>Insights into the evolution of host association through the isolation and characterization of a novel human periodontal pathobiont, Desulfobulbus oralis.</title>
        <authorList>
            <person name="Cross K.L."/>
            <person name="Chirania P."/>
            <person name="Xiong W."/>
            <person name="Beall C.J."/>
            <person name="Elkins J.G."/>
            <person name="Giannone R.J."/>
            <person name="Griffen A.L."/>
            <person name="Guss A.M."/>
            <person name="Hettich R.L."/>
            <person name="Joshi S.S."/>
            <person name="Mokrzan E.M."/>
            <person name="Martin R.K."/>
            <person name="Zhulin I.B."/>
            <person name="Leys E.J."/>
            <person name="Podar M."/>
        </authorList>
    </citation>
    <scope>NUCLEOTIDE SEQUENCE [LARGE SCALE GENOMIC DNA]</scope>
    <source>
        <strain evidence="1 2">ORNL</strain>
    </source>
</reference>
<evidence type="ECO:0000313" key="1">
    <source>
        <dbReference type="EMBL" id="AVD70695.1"/>
    </source>
</evidence>